<organism evidence="2 3">
    <name type="scientific">candidate division WOR-3 bacterium</name>
    <dbReference type="NCBI Taxonomy" id="2052148"/>
    <lineage>
        <taxon>Bacteria</taxon>
        <taxon>Bacteria division WOR-3</taxon>
    </lineage>
</organism>
<dbReference type="Gene3D" id="3.30.70.1290">
    <property type="entry name" value="Transposase IS200-like"/>
    <property type="match status" value="1"/>
</dbReference>
<comment type="caution">
    <text evidence="2">The sequence shown here is derived from an EMBL/GenBank/DDBJ whole genome shotgun (WGS) entry which is preliminary data.</text>
</comment>
<dbReference type="GO" id="GO:0004803">
    <property type="term" value="F:transposase activity"/>
    <property type="evidence" value="ECO:0007669"/>
    <property type="project" value="InterPro"/>
</dbReference>
<dbReference type="SUPFAM" id="SSF143422">
    <property type="entry name" value="Transposase IS200-like"/>
    <property type="match status" value="1"/>
</dbReference>
<gene>
    <name evidence="2" type="ORF">FJY68_12165</name>
</gene>
<dbReference type="GO" id="GO:0006313">
    <property type="term" value="P:DNA transposition"/>
    <property type="evidence" value="ECO:0007669"/>
    <property type="project" value="InterPro"/>
</dbReference>
<dbReference type="InterPro" id="IPR002686">
    <property type="entry name" value="Transposase_17"/>
</dbReference>
<evidence type="ECO:0000313" key="3">
    <source>
        <dbReference type="Proteomes" id="UP000779900"/>
    </source>
</evidence>
<accession>A0A938BU37</accession>
<evidence type="ECO:0000259" key="1">
    <source>
        <dbReference type="SMART" id="SM01321"/>
    </source>
</evidence>
<proteinExistence type="predicted"/>
<dbReference type="AlphaFoldDB" id="A0A938BU37"/>
<dbReference type="SMART" id="SM01321">
    <property type="entry name" value="Y1_Tnp"/>
    <property type="match status" value="1"/>
</dbReference>
<dbReference type="PANTHER" id="PTHR34322">
    <property type="entry name" value="TRANSPOSASE, Y1_TNP DOMAIN-CONTAINING"/>
    <property type="match status" value="1"/>
</dbReference>
<reference evidence="2" key="1">
    <citation type="submission" date="2019-03" db="EMBL/GenBank/DDBJ databases">
        <title>Lake Tanganyika Metagenome-Assembled Genomes (MAGs).</title>
        <authorList>
            <person name="Tran P."/>
        </authorList>
    </citation>
    <scope>NUCLEOTIDE SEQUENCE</scope>
    <source>
        <strain evidence="2">K_DeepCast_150m_m2_040</strain>
    </source>
</reference>
<sequence length="224" mass="25406">MPRMARVVVPGIPHHITQRGNRRENIFFVRSDYRRYLRLLGDYAAERGLDILAYCLMPNHVHLVGVPAEAGSLAAVLKPVHLRYAQHFNRSQEYSGRVWQGRFYSCPLDAEHTAAAIRYVECNPVRAGLEPRAANYEWSSAAAHAGLRRDRLLVADIDKWVSVGDWSDWLAEAEPEDLVGRLRLHTRTGRPLGVEVFVRKLETQSGRRLQALPRGRPIGKPENG</sequence>
<dbReference type="Proteomes" id="UP000779900">
    <property type="component" value="Unassembled WGS sequence"/>
</dbReference>
<feature type="domain" description="Transposase IS200-like" evidence="1">
    <location>
        <begin position="9"/>
        <end position="123"/>
    </location>
</feature>
<dbReference type="InterPro" id="IPR036515">
    <property type="entry name" value="Transposase_17_sf"/>
</dbReference>
<dbReference type="EMBL" id="VGIR01000103">
    <property type="protein sequence ID" value="MBM3332579.1"/>
    <property type="molecule type" value="Genomic_DNA"/>
</dbReference>
<protein>
    <submittedName>
        <fullName evidence="2">Transposase</fullName>
    </submittedName>
</protein>
<evidence type="ECO:0000313" key="2">
    <source>
        <dbReference type="EMBL" id="MBM3332579.1"/>
    </source>
</evidence>
<dbReference type="PANTHER" id="PTHR34322:SF2">
    <property type="entry name" value="TRANSPOSASE IS200-LIKE DOMAIN-CONTAINING PROTEIN"/>
    <property type="match status" value="1"/>
</dbReference>
<dbReference type="Pfam" id="PF01797">
    <property type="entry name" value="Y1_Tnp"/>
    <property type="match status" value="1"/>
</dbReference>
<dbReference type="GO" id="GO:0003677">
    <property type="term" value="F:DNA binding"/>
    <property type="evidence" value="ECO:0007669"/>
    <property type="project" value="InterPro"/>
</dbReference>
<name>A0A938BU37_UNCW3</name>